<evidence type="ECO:0000256" key="2">
    <source>
        <dbReference type="ARBA" id="ARBA00011255"/>
    </source>
</evidence>
<keyword evidence="3" id="KW-0175">Coiled coil</keyword>
<dbReference type="InterPro" id="IPR040026">
    <property type="entry name" value="FliD"/>
</dbReference>
<dbReference type="EMBL" id="JBGGTQ010000007">
    <property type="protein sequence ID" value="MEZ0493708.1"/>
    <property type="molecule type" value="Genomic_DNA"/>
</dbReference>
<comment type="subunit">
    <text evidence="2 5">Homopentamer.</text>
</comment>
<evidence type="ECO:0000256" key="1">
    <source>
        <dbReference type="ARBA" id="ARBA00009764"/>
    </source>
</evidence>
<feature type="domain" description="Flagellar hook-associated protein 2 C-terminal" evidence="8">
    <location>
        <begin position="246"/>
        <end position="462"/>
    </location>
</feature>
<accession>A0ABV4I7L1</accession>
<proteinExistence type="inferred from homology"/>
<gene>
    <name evidence="9" type="primary">fliD</name>
    <name evidence="9" type="ORF">AB2L28_15830</name>
</gene>
<name>A0ABV4I7L1_9ACTN</name>
<evidence type="ECO:0000313" key="10">
    <source>
        <dbReference type="Proteomes" id="UP001566476"/>
    </source>
</evidence>
<protein>
    <recommendedName>
        <fullName evidence="5">Flagellar hook-associated protein 2</fullName>
        <shortName evidence="5">HAP2</shortName>
    </recommendedName>
    <alternativeName>
        <fullName evidence="5">Flagellar cap protein</fullName>
    </alternativeName>
</protein>
<comment type="similarity">
    <text evidence="1 5">Belongs to the FliD family.</text>
</comment>
<evidence type="ECO:0000256" key="6">
    <source>
        <dbReference type="SAM" id="MobiDB-lite"/>
    </source>
</evidence>
<comment type="caution">
    <text evidence="9">The sequence shown here is derived from an EMBL/GenBank/DDBJ whole genome shotgun (WGS) entry which is preliminary data.</text>
</comment>
<dbReference type="InterPro" id="IPR010809">
    <property type="entry name" value="FliD_C"/>
</dbReference>
<comment type="subcellular location">
    <subcellularLocation>
        <location evidence="5">Secreted</location>
    </subcellularLocation>
    <subcellularLocation>
        <location evidence="5">Bacterial flagellum</location>
    </subcellularLocation>
</comment>
<keyword evidence="9" id="KW-0969">Cilium</keyword>
<evidence type="ECO:0000256" key="4">
    <source>
        <dbReference type="ARBA" id="ARBA00023143"/>
    </source>
</evidence>
<feature type="region of interest" description="Disordered" evidence="6">
    <location>
        <begin position="187"/>
        <end position="206"/>
    </location>
</feature>
<keyword evidence="9" id="KW-0966">Cell projection</keyword>
<keyword evidence="4 5" id="KW-0975">Bacterial flagellum</keyword>
<sequence length="476" mass="48620">MISGLDTSTIISQLLSADAAPQKQMKTNVSTAQLKVTAYQSVNTKMSALQTAAENVSKAATWSSAKATSSSDVATATTSSTAQPGTVSLDVTQLATGRSVLSKGTYSATDTGAKADMGYPLDVVADGKIVGTVSPSKGTLSDVVAAINKATNLGITAVAVRVGEDQYRLQITSTRTGEREGHFQLVPRTPDGTPDGATATTLDPHGKVVVPPGAESTNYDDIATAKDALATLVTEAGLASPANAVLKSSTNTFKDVLNGVDVTAAKTGQATITVAGDPDAVASAVEAFVKAANAAVDTIGIQSRAGAVGSDGKVVGGGTLRGDATLRQLKTSILANMTSALGTNVSPAAYGIQSTKDGELTFDKAKFLEGYKADPVAAQKLLAPRSVDPDSTAAGLVDRLAGIAKGATDQYTGSLTTAITGQNSTISDLTKRIADWDDRLAGKKERYQKYYSALESSLGKLKSQSSWLAGQLSSLS</sequence>
<comment type="function">
    <text evidence="5">Required for morphogenesis and for the elongation of the flagellar filament by facilitating polymerization of the flagellin monomers at the tip of growing filament. Forms a capping structure, which prevents flagellin subunits (transported through the central channel of the flagellum) from leaking out without polymerization at the distal end.</text>
</comment>
<reference evidence="9 10" key="1">
    <citation type="submission" date="2024-07" db="EMBL/GenBank/DDBJ databases">
        <authorList>
            <person name="Thanompreechachai J."/>
            <person name="Duangmal K."/>
        </authorList>
    </citation>
    <scope>NUCLEOTIDE SEQUENCE [LARGE SCALE GENOMIC DNA]</scope>
    <source>
        <strain evidence="9 10">TBRC 1896</strain>
    </source>
</reference>
<evidence type="ECO:0000259" key="7">
    <source>
        <dbReference type="Pfam" id="PF02465"/>
    </source>
</evidence>
<keyword evidence="10" id="KW-1185">Reference proteome</keyword>
<dbReference type="Pfam" id="PF07195">
    <property type="entry name" value="FliD_C"/>
    <property type="match status" value="1"/>
</dbReference>
<feature type="domain" description="Flagellar hook-associated protein 2 N-terminal" evidence="7">
    <location>
        <begin position="3"/>
        <end position="96"/>
    </location>
</feature>
<evidence type="ECO:0000256" key="3">
    <source>
        <dbReference type="ARBA" id="ARBA00023054"/>
    </source>
</evidence>
<keyword evidence="9" id="KW-0282">Flagellum</keyword>
<evidence type="ECO:0000313" key="9">
    <source>
        <dbReference type="EMBL" id="MEZ0493708.1"/>
    </source>
</evidence>
<dbReference type="Proteomes" id="UP001566476">
    <property type="component" value="Unassembled WGS sequence"/>
</dbReference>
<keyword evidence="5" id="KW-0964">Secreted</keyword>
<dbReference type="PANTHER" id="PTHR30288:SF0">
    <property type="entry name" value="FLAGELLAR HOOK-ASSOCIATED PROTEIN 2"/>
    <property type="match status" value="1"/>
</dbReference>
<evidence type="ECO:0000259" key="8">
    <source>
        <dbReference type="Pfam" id="PF07195"/>
    </source>
</evidence>
<dbReference type="PANTHER" id="PTHR30288">
    <property type="entry name" value="FLAGELLAR CAP/ASSEMBLY PROTEIN FLID"/>
    <property type="match status" value="1"/>
</dbReference>
<evidence type="ECO:0000256" key="5">
    <source>
        <dbReference type="RuleBase" id="RU362066"/>
    </source>
</evidence>
<dbReference type="InterPro" id="IPR003481">
    <property type="entry name" value="FliD_N"/>
</dbReference>
<organism evidence="9 10">
    <name type="scientific">Kineococcus mangrovi</name>
    <dbReference type="NCBI Taxonomy" id="1660183"/>
    <lineage>
        <taxon>Bacteria</taxon>
        <taxon>Bacillati</taxon>
        <taxon>Actinomycetota</taxon>
        <taxon>Actinomycetes</taxon>
        <taxon>Kineosporiales</taxon>
        <taxon>Kineosporiaceae</taxon>
        <taxon>Kineococcus</taxon>
    </lineage>
</organism>
<dbReference type="Pfam" id="PF02465">
    <property type="entry name" value="FliD_N"/>
    <property type="match status" value="1"/>
</dbReference>